<feature type="transmembrane region" description="Helical" evidence="1">
    <location>
        <begin position="113"/>
        <end position="133"/>
    </location>
</feature>
<gene>
    <name evidence="2" type="ORF">GX888_00445</name>
</gene>
<accession>A0A847VD04</accession>
<feature type="transmembrane region" description="Helical" evidence="1">
    <location>
        <begin position="142"/>
        <end position="165"/>
    </location>
</feature>
<dbReference type="EMBL" id="JAAZIL010000010">
    <property type="protein sequence ID" value="NLZ24207.1"/>
    <property type="molecule type" value="Genomic_DNA"/>
</dbReference>
<name>A0A847VD04_9BACT</name>
<feature type="transmembrane region" description="Helical" evidence="1">
    <location>
        <begin position="21"/>
        <end position="37"/>
    </location>
</feature>
<protein>
    <recommendedName>
        <fullName evidence="4">Iron hydrogenase</fullName>
    </recommendedName>
</protein>
<evidence type="ECO:0000313" key="3">
    <source>
        <dbReference type="Proteomes" id="UP000564033"/>
    </source>
</evidence>
<dbReference type="Proteomes" id="UP000564033">
    <property type="component" value="Unassembled WGS sequence"/>
</dbReference>
<evidence type="ECO:0000313" key="2">
    <source>
        <dbReference type="EMBL" id="NLZ24207.1"/>
    </source>
</evidence>
<proteinExistence type="predicted"/>
<keyword evidence="1" id="KW-1133">Transmembrane helix</keyword>
<keyword evidence="1" id="KW-0812">Transmembrane</keyword>
<evidence type="ECO:0008006" key="4">
    <source>
        <dbReference type="Google" id="ProtNLM"/>
    </source>
</evidence>
<organism evidence="2 3">
    <name type="scientific">Candidatus Dojkabacteria bacterium</name>
    <dbReference type="NCBI Taxonomy" id="2099670"/>
    <lineage>
        <taxon>Bacteria</taxon>
        <taxon>Candidatus Dojkabacteria</taxon>
    </lineage>
</organism>
<evidence type="ECO:0000256" key="1">
    <source>
        <dbReference type="SAM" id="Phobius"/>
    </source>
</evidence>
<comment type="caution">
    <text evidence="2">The sequence shown here is derived from an EMBL/GenBank/DDBJ whole genome shotgun (WGS) entry which is preliminary data.</text>
</comment>
<sequence>MEREGRIKIDLLIKKLNLENITLFSIYSLSILIPLIIGKPQLLVGSAVNFLITYSTLKFGIKRIIPILILPSITAYLTGLLLGSTTIFLLYLIPFISFSNFLYSLFIRKKKYISYLSAIVLKGVFLLLSYYLLNRLISLPKVFLASSCLQFVTATIGLITGVLFYKVTE</sequence>
<keyword evidence="1" id="KW-0472">Membrane</keyword>
<reference evidence="2 3" key="1">
    <citation type="journal article" date="2020" name="Biotechnol. Biofuels">
        <title>New insights from the biogas microbiome by comprehensive genome-resolved metagenomics of nearly 1600 species originating from multiple anaerobic digesters.</title>
        <authorList>
            <person name="Campanaro S."/>
            <person name="Treu L."/>
            <person name="Rodriguez-R L.M."/>
            <person name="Kovalovszki A."/>
            <person name="Ziels R.M."/>
            <person name="Maus I."/>
            <person name="Zhu X."/>
            <person name="Kougias P.G."/>
            <person name="Basile A."/>
            <person name="Luo G."/>
            <person name="Schluter A."/>
            <person name="Konstantinidis K.T."/>
            <person name="Angelidaki I."/>
        </authorList>
    </citation>
    <scope>NUCLEOTIDE SEQUENCE [LARGE SCALE GENOMIC DNA]</scope>
    <source>
        <strain evidence="2">AS19jrsBPTG_9</strain>
    </source>
</reference>
<dbReference type="AlphaFoldDB" id="A0A847VD04"/>